<organism evidence="1 2">
    <name type="scientific">Streptomyces hokutonensis</name>
    <dbReference type="NCBI Taxonomy" id="1306990"/>
    <lineage>
        <taxon>Bacteria</taxon>
        <taxon>Bacillati</taxon>
        <taxon>Actinomycetota</taxon>
        <taxon>Actinomycetes</taxon>
        <taxon>Kitasatosporales</taxon>
        <taxon>Streptomycetaceae</taxon>
        <taxon>Streptomyces</taxon>
    </lineage>
</organism>
<keyword evidence="2" id="KW-1185">Reference proteome</keyword>
<dbReference type="NCBIfam" id="TIGR01549">
    <property type="entry name" value="HAD-SF-IA-v1"/>
    <property type="match status" value="1"/>
</dbReference>
<reference evidence="1 2" key="1">
    <citation type="submission" date="2024-10" db="EMBL/GenBank/DDBJ databases">
        <title>The Natural Products Discovery Center: Release of the First 8490 Sequenced Strains for Exploring Actinobacteria Biosynthetic Diversity.</title>
        <authorList>
            <person name="Kalkreuter E."/>
            <person name="Kautsar S.A."/>
            <person name="Yang D."/>
            <person name="Bader C.D."/>
            <person name="Teijaro C.N."/>
            <person name="Fluegel L."/>
            <person name="Davis C.M."/>
            <person name="Simpson J.R."/>
            <person name="Lauterbach L."/>
            <person name="Steele A.D."/>
            <person name="Gui C."/>
            <person name="Meng S."/>
            <person name="Li G."/>
            <person name="Viehrig K."/>
            <person name="Ye F."/>
            <person name="Su P."/>
            <person name="Kiefer A.F."/>
            <person name="Nichols A."/>
            <person name="Cepeda A.J."/>
            <person name="Yan W."/>
            <person name="Fan B."/>
            <person name="Jiang Y."/>
            <person name="Adhikari A."/>
            <person name="Zheng C.-J."/>
            <person name="Schuster L."/>
            <person name="Cowan T.M."/>
            <person name="Smanski M.J."/>
            <person name="Chevrette M.G."/>
            <person name="De Carvalho L.P.S."/>
            <person name="Shen B."/>
        </authorList>
    </citation>
    <scope>NUCLEOTIDE SEQUENCE [LARGE SCALE GENOMIC DNA]</scope>
    <source>
        <strain evidence="1 2">NPDC006488</strain>
    </source>
</reference>
<dbReference type="PANTHER" id="PTHR43434:SF1">
    <property type="entry name" value="PHOSPHOGLYCOLATE PHOSPHATASE"/>
    <property type="match status" value="1"/>
</dbReference>
<dbReference type="SFLD" id="SFLDG01129">
    <property type="entry name" value="C1.5:_HAD__Beta-PGM__Phosphata"/>
    <property type="match status" value="1"/>
</dbReference>
<evidence type="ECO:0000313" key="1">
    <source>
        <dbReference type="EMBL" id="MFE9597033.1"/>
    </source>
</evidence>
<keyword evidence="1" id="KW-0378">Hydrolase</keyword>
<proteinExistence type="predicted"/>
<dbReference type="GO" id="GO:0016787">
    <property type="term" value="F:hydrolase activity"/>
    <property type="evidence" value="ECO:0007669"/>
    <property type="project" value="UniProtKB-KW"/>
</dbReference>
<dbReference type="Gene3D" id="3.40.50.1000">
    <property type="entry name" value="HAD superfamily/HAD-like"/>
    <property type="match status" value="1"/>
</dbReference>
<dbReference type="SUPFAM" id="SSF56784">
    <property type="entry name" value="HAD-like"/>
    <property type="match status" value="1"/>
</dbReference>
<dbReference type="InterPro" id="IPR023214">
    <property type="entry name" value="HAD_sf"/>
</dbReference>
<accession>A0ABW6LSZ3</accession>
<dbReference type="Pfam" id="PF00702">
    <property type="entry name" value="Hydrolase"/>
    <property type="match status" value="1"/>
</dbReference>
<dbReference type="NCBIfam" id="TIGR01509">
    <property type="entry name" value="HAD-SF-IA-v3"/>
    <property type="match status" value="1"/>
</dbReference>
<dbReference type="InterPro" id="IPR050155">
    <property type="entry name" value="HAD-like_hydrolase_sf"/>
</dbReference>
<dbReference type="RefSeq" id="WP_388101390.1">
    <property type="nucleotide sequence ID" value="NZ_JBIAHM010000001.1"/>
</dbReference>
<name>A0ABW6LSZ3_9ACTN</name>
<gene>
    <name evidence="1" type="ORF">ACFYNQ_00470</name>
</gene>
<protein>
    <submittedName>
        <fullName evidence="1">HAD family hydrolase</fullName>
        <ecNumber evidence="1">3.-.-.-</ecNumber>
    </submittedName>
</protein>
<evidence type="ECO:0000313" key="2">
    <source>
        <dbReference type="Proteomes" id="UP001601303"/>
    </source>
</evidence>
<dbReference type="Proteomes" id="UP001601303">
    <property type="component" value="Unassembled WGS sequence"/>
</dbReference>
<dbReference type="PANTHER" id="PTHR43434">
    <property type="entry name" value="PHOSPHOGLYCOLATE PHOSPHATASE"/>
    <property type="match status" value="1"/>
</dbReference>
<dbReference type="EMBL" id="JBIAHM010000001">
    <property type="protein sequence ID" value="MFE9597033.1"/>
    <property type="molecule type" value="Genomic_DNA"/>
</dbReference>
<dbReference type="InterPro" id="IPR006439">
    <property type="entry name" value="HAD-SF_hydro_IA"/>
</dbReference>
<comment type="caution">
    <text evidence="1">The sequence shown here is derived from an EMBL/GenBank/DDBJ whole genome shotgun (WGS) entry which is preliminary data.</text>
</comment>
<dbReference type="EC" id="3.-.-.-" evidence="1"/>
<dbReference type="InterPro" id="IPR036412">
    <property type="entry name" value="HAD-like_sf"/>
</dbReference>
<dbReference type="SFLD" id="SFLDS00003">
    <property type="entry name" value="Haloacid_Dehalogenase"/>
    <property type="match status" value="1"/>
</dbReference>
<sequence length="245" mass="26542">MAVDLDDVQEARELLADARCVLFDFDGPICRLFPRSASKRVARELVAKVDELGFPEVLTDAVRSVDDPHAVLGAVHQAGQRRDVTELLPVIEGMVTKGELDAADEAVGKSRGTKGAERLIRMLSGRRVRLAVVTNNSPLAAKSYLKQMNLLGHFAHIHGRTADPGLMKPDPDVLTRALGSLRLRPEDAVMIGDTGTDVEAAKRAGVRFLGYGRDERKIRGLREAGAGTVVSSYLPLVEDELGRGD</sequence>